<sequence>MFAKKTNNSATPKKKGPSLFSRINSWLHLWLGLSSGIIIFVVCLSGTIFVFCDDIIDWRAGKAISVQEAKGPQMTPEQLIAAFRKANPDRKPFYFVAYKDRTSSFKIASADKQQQFKFTWVNPYTGEMLATDGAYYFFYTIAHIHSQLLLHEPGNLIVEMATFIFLLELIGGLILWWPKKWNKSGKEQCFKIKWKGKWRRVNYDLHNVLGFYSLLPALMLTVTGLIIVNKTMNKTLHQALGGQSGAYQAMRKFAPAYDANSTVMPLQTILDRQFAQDGVTQVRLTIPPKDSVTTYYAIAGSRIGLKGYDGKMTLMNKYTGEAMAIPVALQKAERIENMNMNLHLGFWYGWTGKIITFMVGLICTSLPITGFLIWWGRRKKTKKPAPVKRTAAIA</sequence>
<feature type="transmembrane region" description="Helical" evidence="1">
    <location>
        <begin position="156"/>
        <end position="177"/>
    </location>
</feature>
<dbReference type="InterPro" id="IPR005625">
    <property type="entry name" value="PepSY-ass_TM"/>
</dbReference>
<dbReference type="PANTHER" id="PTHR34219">
    <property type="entry name" value="IRON-REGULATED INNER MEMBRANE PROTEIN-RELATED"/>
    <property type="match status" value="1"/>
</dbReference>
<dbReference type="RefSeq" id="WP_264727236.1">
    <property type="nucleotide sequence ID" value="NZ_JAPDNR010000001.1"/>
</dbReference>
<gene>
    <name evidence="2" type="ORF">OL497_02015</name>
</gene>
<dbReference type="EMBL" id="JAPDNS010000001">
    <property type="protein sequence ID" value="MCW3482650.1"/>
    <property type="molecule type" value="Genomic_DNA"/>
</dbReference>
<dbReference type="Pfam" id="PF03929">
    <property type="entry name" value="PepSY_TM"/>
    <property type="match status" value="1"/>
</dbReference>
<evidence type="ECO:0000313" key="2">
    <source>
        <dbReference type="EMBL" id="MCW3482650.1"/>
    </source>
</evidence>
<keyword evidence="1" id="KW-1133">Transmembrane helix</keyword>
<evidence type="ECO:0000313" key="3">
    <source>
        <dbReference type="Proteomes" id="UP001207742"/>
    </source>
</evidence>
<reference evidence="2 3" key="1">
    <citation type="submission" date="2022-10" db="EMBL/GenBank/DDBJ databases">
        <title>Chitinophaga nivalis PC15 sp. nov., isolated from Pyeongchang county, South Korea.</title>
        <authorList>
            <person name="Trinh H.N."/>
        </authorList>
    </citation>
    <scope>NUCLEOTIDE SEQUENCE [LARGE SCALE GENOMIC DNA]</scope>
    <source>
        <strain evidence="2 3">PC14</strain>
    </source>
</reference>
<comment type="caution">
    <text evidence="2">The sequence shown here is derived from an EMBL/GenBank/DDBJ whole genome shotgun (WGS) entry which is preliminary data.</text>
</comment>
<organism evidence="2 3">
    <name type="scientific">Chitinophaga nivalis</name>
    <dbReference type="NCBI Taxonomy" id="2991709"/>
    <lineage>
        <taxon>Bacteria</taxon>
        <taxon>Pseudomonadati</taxon>
        <taxon>Bacteroidota</taxon>
        <taxon>Chitinophagia</taxon>
        <taxon>Chitinophagales</taxon>
        <taxon>Chitinophagaceae</taxon>
        <taxon>Chitinophaga</taxon>
    </lineage>
</organism>
<proteinExistence type="predicted"/>
<feature type="transmembrane region" description="Helical" evidence="1">
    <location>
        <begin position="354"/>
        <end position="375"/>
    </location>
</feature>
<name>A0ABT3IFR7_9BACT</name>
<protein>
    <submittedName>
        <fullName evidence="2">PepSY domain-containing protein</fullName>
    </submittedName>
</protein>
<feature type="transmembrane region" description="Helical" evidence="1">
    <location>
        <begin position="27"/>
        <end position="52"/>
    </location>
</feature>
<feature type="transmembrane region" description="Helical" evidence="1">
    <location>
        <begin position="209"/>
        <end position="228"/>
    </location>
</feature>
<keyword evidence="1" id="KW-0472">Membrane</keyword>
<dbReference type="Proteomes" id="UP001207742">
    <property type="component" value="Unassembled WGS sequence"/>
</dbReference>
<evidence type="ECO:0000256" key="1">
    <source>
        <dbReference type="SAM" id="Phobius"/>
    </source>
</evidence>
<keyword evidence="3" id="KW-1185">Reference proteome</keyword>
<keyword evidence="1" id="KW-0812">Transmembrane</keyword>
<accession>A0ABT3IFR7</accession>